<dbReference type="Proteomes" id="UP000181790">
    <property type="component" value="Unassembled WGS sequence"/>
</dbReference>
<dbReference type="AlphaFoldDB" id="A0A1S2VJG9"/>
<accession>A0A1S2VJG9</accession>
<evidence type="ECO:0000313" key="2">
    <source>
        <dbReference type="Proteomes" id="UP000181790"/>
    </source>
</evidence>
<reference evidence="1 2" key="1">
    <citation type="submission" date="2016-10" db="EMBL/GenBank/DDBJ databases">
        <title>Arsenicibacter rosenii gen. nov., sp. nov., an efficient arsenic-methylating bacterium isolated from an arsenic-contaminated paddy soil.</title>
        <authorList>
            <person name="Huang K."/>
        </authorList>
    </citation>
    <scope>NUCLEOTIDE SEQUENCE [LARGE SCALE GENOMIC DNA]</scope>
    <source>
        <strain evidence="1 2">SM-1</strain>
    </source>
</reference>
<evidence type="ECO:0000313" key="1">
    <source>
        <dbReference type="EMBL" id="OIN58873.1"/>
    </source>
</evidence>
<sequence length="411" mass="44644">MKTFPRFTLCTLTGLLLLACGGTKTDQKTTQTMQASQGTFGHDVAFLKRHQDVLVLTSPDNDSAQIAVIGAYQGRVMTSTANGAGGNSFGWINYKLIESGRYQPHMNAFGGEDRIWLSPEGGQFSVYFKPAAPFTFDEWQTPAIIDTTAYTLDKATGSEAVFSKTASLTNHAGVTFDIRIERKVSVFSKTAIAGLFPDTDLTGVNVVGYETANTLENTGADWHRDKGVLGIWILGMFTPSPKTTIIAPFTSTYSEKLLLTDTYFGKVPADRLKVLDQAVIMRADGNHRSKIGLAGLSARPFAGSYDAGKGVLTIVQYDLSPTGDYLKSTWEQHNDPYGGDALNAYNDGPLADGSQLGPFYELESNSSVKALKKGETLTHHHRTFHFEGPADKLAPIAKAFLGVDLQTDLNW</sequence>
<name>A0A1S2VJG9_9BACT</name>
<evidence type="ECO:0008006" key="3">
    <source>
        <dbReference type="Google" id="ProtNLM"/>
    </source>
</evidence>
<dbReference type="InterPro" id="IPR046713">
    <property type="entry name" value="DUF6786"/>
</dbReference>
<dbReference type="PROSITE" id="PS51257">
    <property type="entry name" value="PROKAR_LIPOPROTEIN"/>
    <property type="match status" value="1"/>
</dbReference>
<gene>
    <name evidence="1" type="ORF">BLX24_11635</name>
</gene>
<protein>
    <recommendedName>
        <fullName evidence="3">Lipoprotein</fullName>
    </recommendedName>
</protein>
<dbReference type="EMBL" id="MORL01000005">
    <property type="protein sequence ID" value="OIN58873.1"/>
    <property type="molecule type" value="Genomic_DNA"/>
</dbReference>
<comment type="caution">
    <text evidence="1">The sequence shown here is derived from an EMBL/GenBank/DDBJ whole genome shotgun (WGS) entry which is preliminary data.</text>
</comment>
<organism evidence="1 2">
    <name type="scientific">Arsenicibacter rosenii</name>
    <dbReference type="NCBI Taxonomy" id="1750698"/>
    <lineage>
        <taxon>Bacteria</taxon>
        <taxon>Pseudomonadati</taxon>
        <taxon>Bacteroidota</taxon>
        <taxon>Cytophagia</taxon>
        <taxon>Cytophagales</taxon>
        <taxon>Spirosomataceae</taxon>
        <taxon>Arsenicibacter</taxon>
    </lineage>
</organism>
<proteinExistence type="predicted"/>
<dbReference type="Pfam" id="PF20583">
    <property type="entry name" value="DUF6786"/>
    <property type="match status" value="1"/>
</dbReference>
<keyword evidence="2" id="KW-1185">Reference proteome</keyword>